<comment type="caution">
    <text evidence="5">The sequence shown here is derived from an EMBL/GenBank/DDBJ whole genome shotgun (WGS) entry which is preliminary data.</text>
</comment>
<dbReference type="Proteomes" id="UP001253595">
    <property type="component" value="Unassembled WGS sequence"/>
</dbReference>
<feature type="transmembrane region" description="Helical" evidence="2">
    <location>
        <begin position="144"/>
        <end position="166"/>
    </location>
</feature>
<keyword evidence="2" id="KW-1133">Transmembrane helix</keyword>
<accession>A0ABU1UUI1</accession>
<protein>
    <recommendedName>
        <fullName evidence="7">DUF2914 domain-containing protein</fullName>
    </recommendedName>
</protein>
<feature type="compositionally biased region" description="Pro residues" evidence="1">
    <location>
        <begin position="410"/>
        <end position="419"/>
    </location>
</feature>
<dbReference type="InterPro" id="IPR022606">
    <property type="entry name" value="DUF2914"/>
</dbReference>
<feature type="transmembrane region" description="Helical" evidence="2">
    <location>
        <begin position="201"/>
        <end position="218"/>
    </location>
</feature>
<feature type="region of interest" description="Disordered" evidence="1">
    <location>
        <begin position="344"/>
        <end position="419"/>
    </location>
</feature>
<dbReference type="EMBL" id="JAVDVX010000001">
    <property type="protein sequence ID" value="MDR7088844.1"/>
    <property type="molecule type" value="Genomic_DNA"/>
</dbReference>
<gene>
    <name evidence="5" type="ORF">J2X05_000847</name>
</gene>
<keyword evidence="2" id="KW-0472">Membrane</keyword>
<evidence type="ECO:0000259" key="3">
    <source>
        <dbReference type="Pfam" id="PF11141"/>
    </source>
</evidence>
<keyword evidence="6" id="KW-1185">Reference proteome</keyword>
<evidence type="ECO:0000259" key="4">
    <source>
        <dbReference type="Pfam" id="PF19346"/>
    </source>
</evidence>
<dbReference type="Pfam" id="PF19346">
    <property type="entry name" value="DUF5924"/>
    <property type="match status" value="1"/>
</dbReference>
<evidence type="ECO:0000313" key="6">
    <source>
        <dbReference type="Proteomes" id="UP001253595"/>
    </source>
</evidence>
<feature type="transmembrane region" description="Helical" evidence="2">
    <location>
        <begin position="48"/>
        <end position="65"/>
    </location>
</feature>
<sequence length="419" mass="47109">MMLSVRARITALVEWLFAFAQRYPFAIALFGFVSGVLSFVMVERNQEFAQLIAAMMLVSWLWLASEVLLKQGIFHWFGFKLPPALVSFATQMVHQESLFFVVPFFFITTAWNSAQMAFTGLLMVAALVSIIDPIYYRWLAPRRWLYFIFHGVTLFAVLLTALPIIFQIPTPKAYLLALLISIAMTLPNVVSSMTVVWWKRFFSALFLIAAAGLFGLLMRPWVPPATLWLTEVAITDEMNTEERVPVRVYKTVSAEQLRQGIYAYTAIHAPRGLNETIYHVWTHNGKVIDKVALHISGAREEGYRSWSRKENFPENSVGRWNIRVVTEANQLIGILRFRVVTAPGVEQPSKESTTEPVEAPEVEAKTEAGTEVGTESGTELSAETSVDTITETSTETSKETDTETTSEEPVIPPVSIPSE</sequence>
<feature type="domain" description="DUF5924" evidence="4">
    <location>
        <begin position="9"/>
        <end position="263"/>
    </location>
</feature>
<dbReference type="Pfam" id="PF11141">
    <property type="entry name" value="DUF2914"/>
    <property type="match status" value="1"/>
</dbReference>
<proteinExistence type="predicted"/>
<feature type="transmembrane region" description="Helical" evidence="2">
    <location>
        <begin position="118"/>
        <end position="138"/>
    </location>
</feature>
<dbReference type="InterPro" id="IPR045968">
    <property type="entry name" value="DUF5924"/>
</dbReference>
<feature type="compositionally biased region" description="Polar residues" evidence="1">
    <location>
        <begin position="373"/>
        <end position="382"/>
    </location>
</feature>
<organism evidence="5 6">
    <name type="scientific">Cellvibrio fibrivorans</name>
    <dbReference type="NCBI Taxonomy" id="126350"/>
    <lineage>
        <taxon>Bacteria</taxon>
        <taxon>Pseudomonadati</taxon>
        <taxon>Pseudomonadota</taxon>
        <taxon>Gammaproteobacteria</taxon>
        <taxon>Cellvibrionales</taxon>
        <taxon>Cellvibrionaceae</taxon>
        <taxon>Cellvibrio</taxon>
    </lineage>
</organism>
<name>A0ABU1UUI1_9GAMM</name>
<dbReference type="RefSeq" id="WP_310069030.1">
    <property type="nucleotide sequence ID" value="NZ_JAVDVX010000001.1"/>
</dbReference>
<feature type="domain" description="DUF2914" evidence="3">
    <location>
        <begin position="275"/>
        <end position="339"/>
    </location>
</feature>
<feature type="transmembrane region" description="Helical" evidence="2">
    <location>
        <begin position="23"/>
        <end position="41"/>
    </location>
</feature>
<evidence type="ECO:0000313" key="5">
    <source>
        <dbReference type="EMBL" id="MDR7088844.1"/>
    </source>
</evidence>
<evidence type="ECO:0000256" key="2">
    <source>
        <dbReference type="SAM" id="Phobius"/>
    </source>
</evidence>
<evidence type="ECO:0000256" key="1">
    <source>
        <dbReference type="SAM" id="MobiDB-lite"/>
    </source>
</evidence>
<feature type="transmembrane region" description="Helical" evidence="2">
    <location>
        <begin position="173"/>
        <end position="195"/>
    </location>
</feature>
<feature type="compositionally biased region" description="Low complexity" evidence="1">
    <location>
        <begin position="383"/>
        <end position="395"/>
    </location>
</feature>
<keyword evidence="2" id="KW-0812">Transmembrane</keyword>
<evidence type="ECO:0008006" key="7">
    <source>
        <dbReference type="Google" id="ProtNLM"/>
    </source>
</evidence>
<reference evidence="5 6" key="1">
    <citation type="submission" date="2023-07" db="EMBL/GenBank/DDBJ databases">
        <title>Sorghum-associated microbial communities from plants grown in Nebraska, USA.</title>
        <authorList>
            <person name="Schachtman D."/>
        </authorList>
    </citation>
    <scope>NUCLEOTIDE SEQUENCE [LARGE SCALE GENOMIC DNA]</scope>
    <source>
        <strain evidence="5 6">BE190</strain>
    </source>
</reference>